<name>A0ABW5BNG1_9PROT</name>
<proteinExistence type="predicted"/>
<evidence type="ECO:0000313" key="4">
    <source>
        <dbReference type="Proteomes" id="UP001597294"/>
    </source>
</evidence>
<dbReference type="InterPro" id="IPR042047">
    <property type="entry name" value="SleB_dom1"/>
</dbReference>
<dbReference type="EMBL" id="JBHUII010000004">
    <property type="protein sequence ID" value="MFD2206414.1"/>
    <property type="molecule type" value="Genomic_DNA"/>
</dbReference>
<evidence type="ECO:0000259" key="2">
    <source>
        <dbReference type="Pfam" id="PF07486"/>
    </source>
</evidence>
<keyword evidence="1" id="KW-0472">Membrane</keyword>
<evidence type="ECO:0000313" key="3">
    <source>
        <dbReference type="EMBL" id="MFD2206414.1"/>
    </source>
</evidence>
<dbReference type="Pfam" id="PF07486">
    <property type="entry name" value="Hydrolase_2"/>
    <property type="match status" value="1"/>
</dbReference>
<dbReference type="GO" id="GO:0016787">
    <property type="term" value="F:hydrolase activity"/>
    <property type="evidence" value="ECO:0007669"/>
    <property type="project" value="UniProtKB-KW"/>
</dbReference>
<sequence length="229" mass="26201">MRRGLRQIKRIGYRLRGQFRGHWYGLSSFSFALAISAGVLAPDVQQNVLAVQVSEGDFISPVDVRILARDYAVLPELERRRPTDASFEAELECLAQNIYFESRSETTSGKRAVAHVVLNRVSSKRFPSTICGVVQQGGSKKLNRCQFSWWCDGRKDEIANEEAWEESLELARYVYWGISEDVSEGALWYHADYVSPKWRTAFDKGPTIGRHIFYREKSDELRVASLDVK</sequence>
<dbReference type="InterPro" id="IPR011105">
    <property type="entry name" value="Cell_wall_hydrolase_SleB"/>
</dbReference>
<reference evidence="4" key="1">
    <citation type="journal article" date="2019" name="Int. J. Syst. Evol. Microbiol.">
        <title>The Global Catalogue of Microorganisms (GCM) 10K type strain sequencing project: providing services to taxonomists for standard genome sequencing and annotation.</title>
        <authorList>
            <consortium name="The Broad Institute Genomics Platform"/>
            <consortium name="The Broad Institute Genome Sequencing Center for Infectious Disease"/>
            <person name="Wu L."/>
            <person name="Ma J."/>
        </authorList>
    </citation>
    <scope>NUCLEOTIDE SEQUENCE [LARGE SCALE GENOMIC DNA]</scope>
    <source>
        <strain evidence="4">CGMCC 4.7192</strain>
    </source>
</reference>
<dbReference type="Gene3D" id="1.10.10.2520">
    <property type="entry name" value="Cell wall hydrolase SleB, domain 1"/>
    <property type="match status" value="1"/>
</dbReference>
<keyword evidence="1" id="KW-1133">Transmembrane helix</keyword>
<organism evidence="3 4">
    <name type="scientific">Kiloniella antarctica</name>
    <dbReference type="NCBI Taxonomy" id="1550907"/>
    <lineage>
        <taxon>Bacteria</taxon>
        <taxon>Pseudomonadati</taxon>
        <taxon>Pseudomonadota</taxon>
        <taxon>Alphaproteobacteria</taxon>
        <taxon>Rhodospirillales</taxon>
        <taxon>Kiloniellaceae</taxon>
        <taxon>Kiloniella</taxon>
    </lineage>
</organism>
<accession>A0ABW5BNG1</accession>
<evidence type="ECO:0000256" key="1">
    <source>
        <dbReference type="SAM" id="Phobius"/>
    </source>
</evidence>
<protein>
    <submittedName>
        <fullName evidence="3">Cell wall hydrolase</fullName>
    </submittedName>
</protein>
<gene>
    <name evidence="3" type="ORF">ACFSKO_12350</name>
</gene>
<keyword evidence="1" id="KW-0812">Transmembrane</keyword>
<keyword evidence="3" id="KW-0378">Hydrolase</keyword>
<comment type="caution">
    <text evidence="3">The sequence shown here is derived from an EMBL/GenBank/DDBJ whole genome shotgun (WGS) entry which is preliminary data.</text>
</comment>
<feature type="domain" description="Cell wall hydrolase SleB" evidence="2">
    <location>
        <begin position="105"/>
        <end position="214"/>
    </location>
</feature>
<dbReference type="Proteomes" id="UP001597294">
    <property type="component" value="Unassembled WGS sequence"/>
</dbReference>
<feature type="transmembrane region" description="Helical" evidence="1">
    <location>
        <begin position="21"/>
        <end position="41"/>
    </location>
</feature>
<keyword evidence="4" id="KW-1185">Reference proteome</keyword>
<dbReference type="RefSeq" id="WP_380251965.1">
    <property type="nucleotide sequence ID" value="NZ_JBHUII010000004.1"/>
</dbReference>